<gene>
    <name evidence="12" type="ORF">DGYR_LOCUS4689</name>
</gene>
<dbReference type="Pfam" id="PF24456">
    <property type="entry name" value="RHD_RETREG1-3"/>
    <property type="match status" value="1"/>
</dbReference>
<dbReference type="OrthoDB" id="6284991at2759"/>
<dbReference type="GO" id="GO:0005789">
    <property type="term" value="C:endoplasmic reticulum membrane"/>
    <property type="evidence" value="ECO:0007669"/>
    <property type="project" value="UniProtKB-SubCell"/>
</dbReference>
<feature type="compositionally biased region" description="Acidic residues" evidence="9">
    <location>
        <begin position="339"/>
        <end position="349"/>
    </location>
</feature>
<evidence type="ECO:0000256" key="8">
    <source>
        <dbReference type="ARBA" id="ARBA00023136"/>
    </source>
</evidence>
<evidence type="ECO:0000313" key="12">
    <source>
        <dbReference type="EMBL" id="CAD5116012.1"/>
    </source>
</evidence>
<name>A0A7I8VJX1_9ANNE</name>
<evidence type="ECO:0000256" key="3">
    <source>
        <dbReference type="ARBA" id="ARBA00022553"/>
    </source>
</evidence>
<feature type="region of interest" description="Disordered" evidence="9">
    <location>
        <begin position="289"/>
        <end position="356"/>
    </location>
</feature>
<evidence type="ECO:0000259" key="11">
    <source>
        <dbReference type="Pfam" id="PF24456"/>
    </source>
</evidence>
<organism evidence="12 13">
    <name type="scientific">Dimorphilus gyrociliatus</name>
    <dbReference type="NCBI Taxonomy" id="2664684"/>
    <lineage>
        <taxon>Eukaryota</taxon>
        <taxon>Metazoa</taxon>
        <taxon>Spiralia</taxon>
        <taxon>Lophotrochozoa</taxon>
        <taxon>Annelida</taxon>
        <taxon>Polychaeta</taxon>
        <taxon>Polychaeta incertae sedis</taxon>
        <taxon>Dinophilidae</taxon>
        <taxon>Dimorphilus</taxon>
    </lineage>
</organism>
<evidence type="ECO:0000256" key="2">
    <source>
        <dbReference type="ARBA" id="ARBA00006299"/>
    </source>
</evidence>
<comment type="caution">
    <text evidence="12">The sequence shown here is derived from an EMBL/GenBank/DDBJ whole genome shotgun (WGS) entry which is preliminary data.</text>
</comment>
<keyword evidence="3" id="KW-0597">Phosphoprotein</keyword>
<dbReference type="GO" id="GO:0061709">
    <property type="term" value="P:reticulophagy"/>
    <property type="evidence" value="ECO:0007669"/>
    <property type="project" value="InterPro"/>
</dbReference>
<protein>
    <submittedName>
        <fullName evidence="12">DgyrCDS4946</fullName>
    </submittedName>
</protein>
<keyword evidence="7" id="KW-0072">Autophagy</keyword>
<keyword evidence="6 10" id="KW-1133">Transmembrane helix</keyword>
<proteinExistence type="inferred from homology"/>
<dbReference type="EMBL" id="CAJFCJ010000006">
    <property type="protein sequence ID" value="CAD5116012.1"/>
    <property type="molecule type" value="Genomic_DNA"/>
</dbReference>
<feature type="transmembrane region" description="Helical" evidence="10">
    <location>
        <begin position="84"/>
        <end position="105"/>
    </location>
</feature>
<feature type="domain" description="RETREG1-3/ARL6IP-like N-terminal reticulon-homology" evidence="11">
    <location>
        <begin position="44"/>
        <end position="224"/>
    </location>
</feature>
<comment type="subcellular location">
    <subcellularLocation>
        <location evidence="1">Endoplasmic reticulum membrane</location>
        <topology evidence="1">Multi-pass membrane protein</topology>
    </subcellularLocation>
</comment>
<evidence type="ECO:0000256" key="4">
    <source>
        <dbReference type="ARBA" id="ARBA00022692"/>
    </source>
</evidence>
<keyword evidence="13" id="KW-1185">Reference proteome</keyword>
<dbReference type="PANTHER" id="PTHR28659:SF2">
    <property type="entry name" value="RETICULON-LIKE PROTEIN"/>
    <property type="match status" value="1"/>
</dbReference>
<evidence type="ECO:0000256" key="9">
    <source>
        <dbReference type="SAM" id="MobiDB-lite"/>
    </source>
</evidence>
<dbReference type="InterPro" id="IPR057282">
    <property type="entry name" value="RETREG1-3-like_RHD"/>
</dbReference>
<comment type="similarity">
    <text evidence="2">Belongs to the RETREG family.</text>
</comment>
<keyword evidence="8 10" id="KW-0472">Membrane</keyword>
<feature type="transmembrane region" description="Helical" evidence="10">
    <location>
        <begin position="163"/>
        <end position="181"/>
    </location>
</feature>
<evidence type="ECO:0000256" key="7">
    <source>
        <dbReference type="ARBA" id="ARBA00023006"/>
    </source>
</evidence>
<feature type="region of interest" description="Disordered" evidence="9">
    <location>
        <begin position="233"/>
        <end position="252"/>
    </location>
</feature>
<dbReference type="InterPro" id="IPR043384">
    <property type="entry name" value="RETREG1/3"/>
</dbReference>
<dbReference type="PANTHER" id="PTHR28659">
    <property type="entry name" value="RETICULON-LIKE PROTEIN"/>
    <property type="match status" value="1"/>
</dbReference>
<sequence>MDRRCKSKCMETKQINEEFDNTDDVSTTQLIEKREEYLRNLLLPIESQLVVLQRILYWEIPWASASLIINVNLFFYFATTCRPIYLIGIISGLIVSVDMWFNVFWPEIRVSKPANDDNEDWTPLHPQAATVPELARTTAEFWTTLTLYVNCLRKLRSERKVKFFLINFTIFSSILLISSYISGLMLLYTIAMFLLITPPVSKYGLLQRLYERLEPHLMTIEYSLSIQRRRKRRRGSGSEEFMEGNEPPHIQVKDEKGNICETDDSDLDLSSACVDPQKSAALAKVITDSEDEGTDYAPSVDDSLMPPTPMTISSTSEIEDTLDIAPEHYGAESPSQTSEFEDYDLLPDEDLARKEI</sequence>
<keyword evidence="5" id="KW-0256">Endoplasmic reticulum</keyword>
<evidence type="ECO:0000256" key="5">
    <source>
        <dbReference type="ARBA" id="ARBA00022824"/>
    </source>
</evidence>
<accession>A0A7I8VJX1</accession>
<evidence type="ECO:0000256" key="6">
    <source>
        <dbReference type="ARBA" id="ARBA00022989"/>
    </source>
</evidence>
<reference evidence="12 13" key="1">
    <citation type="submission" date="2020-08" db="EMBL/GenBank/DDBJ databases">
        <authorList>
            <person name="Hejnol A."/>
        </authorList>
    </citation>
    <scope>NUCLEOTIDE SEQUENCE [LARGE SCALE GENOMIC DNA]</scope>
</reference>
<dbReference type="Proteomes" id="UP000549394">
    <property type="component" value="Unassembled WGS sequence"/>
</dbReference>
<evidence type="ECO:0000256" key="1">
    <source>
        <dbReference type="ARBA" id="ARBA00004477"/>
    </source>
</evidence>
<feature type="transmembrane region" description="Helical" evidence="10">
    <location>
        <begin position="55"/>
        <end position="78"/>
    </location>
</feature>
<evidence type="ECO:0000256" key="10">
    <source>
        <dbReference type="SAM" id="Phobius"/>
    </source>
</evidence>
<keyword evidence="4 10" id="KW-0812">Transmembrane</keyword>
<evidence type="ECO:0000313" key="13">
    <source>
        <dbReference type="Proteomes" id="UP000549394"/>
    </source>
</evidence>
<dbReference type="AlphaFoldDB" id="A0A7I8VJX1"/>